<dbReference type="Proteomes" id="UP000297693">
    <property type="component" value="Unassembled WGS sequence"/>
</dbReference>
<name>A0A4V3JRD9_9LEPT</name>
<reference evidence="4" key="1">
    <citation type="journal article" date="2019" name="PLoS Negl. Trop. Dis.">
        <title>Revisiting the worldwide diversity of Leptospira species in the environment.</title>
        <authorList>
            <person name="Vincent A.T."/>
            <person name="Schiettekatte O."/>
            <person name="Bourhy P."/>
            <person name="Veyrier F.J."/>
            <person name="Picardeau M."/>
        </authorList>
    </citation>
    <scope>NUCLEOTIDE SEQUENCE [LARGE SCALE GENOMIC DNA]</scope>
    <source>
        <strain evidence="4">201702476</strain>
    </source>
</reference>
<comment type="caution">
    <text evidence="4">The sequence shown here is derived from an EMBL/GenBank/DDBJ whole genome shotgun (WGS) entry which is preliminary data.</text>
</comment>
<protein>
    <submittedName>
        <fullName evidence="4">CHAT domain-containing protein</fullName>
    </submittedName>
</protein>
<dbReference type="Pfam" id="PF12770">
    <property type="entry name" value="CHAT"/>
    <property type="match status" value="1"/>
</dbReference>
<dbReference type="AlphaFoldDB" id="A0A4V3JRD9"/>
<feature type="transmembrane region" description="Helical" evidence="2">
    <location>
        <begin position="331"/>
        <end position="351"/>
    </location>
</feature>
<keyword evidence="2" id="KW-0472">Membrane</keyword>
<proteinExistence type="predicted"/>
<feature type="region of interest" description="Disordered" evidence="1">
    <location>
        <begin position="357"/>
        <end position="380"/>
    </location>
</feature>
<dbReference type="OrthoDB" id="317533at2"/>
<accession>A0A4V3JRD9</accession>
<sequence length="443" mass="51121">MKIRIIAKPNQQGEVLWEDSANSFHPVEIICPIEKNALQVFQKDWEQFLSRLMSNAPSLSECKEKLIKKSISLEQIVFGNRDLPWKNPKFKEEIFLQTDPEFTVYPWEILTSNGLFFFEKENFYRGIRSENHTSEKREGTSFLLIENPVLETLISSVKSEGRRISEIFEDQKEQTFVRLKSEQFKLARFWDEISTASYLHYAGHAEKGKIPLPEEGLSLGEEIGRAQLSNLKIVFLNSCHSAFEGENTSGLATQFLKSGASYVLGFLTPVETEIAEKIGNDFWVAYQKTHKPRLAFHKVQRSLRNGSAREYTSSLSFVCFSPEDKKTSKNMVLTLLICSFLLLVLFTFHWIRGNSVPVSNSEEKSLPKTDRSKQNHQKNQTNLKEKIASLKDQNFKTKISQFLKEENPFLDQNEKLRILEEVFATNGTEAVKFYHFKQLTGME</sequence>
<evidence type="ECO:0000256" key="1">
    <source>
        <dbReference type="SAM" id="MobiDB-lite"/>
    </source>
</evidence>
<dbReference type="EMBL" id="RQGD01000023">
    <property type="protein sequence ID" value="TGL59675.1"/>
    <property type="molecule type" value="Genomic_DNA"/>
</dbReference>
<keyword evidence="2" id="KW-0812">Transmembrane</keyword>
<organism evidence="4 5">
    <name type="scientific">Leptospira ognonensis</name>
    <dbReference type="NCBI Taxonomy" id="2484945"/>
    <lineage>
        <taxon>Bacteria</taxon>
        <taxon>Pseudomonadati</taxon>
        <taxon>Spirochaetota</taxon>
        <taxon>Spirochaetia</taxon>
        <taxon>Leptospirales</taxon>
        <taxon>Leptospiraceae</taxon>
        <taxon>Leptospira</taxon>
    </lineage>
</organism>
<evidence type="ECO:0000313" key="5">
    <source>
        <dbReference type="Proteomes" id="UP000297693"/>
    </source>
</evidence>
<feature type="domain" description="CHAT" evidence="3">
    <location>
        <begin position="91"/>
        <end position="310"/>
    </location>
</feature>
<feature type="compositionally biased region" description="Basic and acidic residues" evidence="1">
    <location>
        <begin position="361"/>
        <end position="373"/>
    </location>
</feature>
<evidence type="ECO:0000259" key="3">
    <source>
        <dbReference type="Pfam" id="PF12770"/>
    </source>
</evidence>
<keyword evidence="2" id="KW-1133">Transmembrane helix</keyword>
<dbReference type="InterPro" id="IPR024983">
    <property type="entry name" value="CHAT_dom"/>
</dbReference>
<gene>
    <name evidence="4" type="ORF">EHQ58_07980</name>
</gene>
<keyword evidence="5" id="KW-1185">Reference proteome</keyword>
<evidence type="ECO:0000256" key="2">
    <source>
        <dbReference type="SAM" id="Phobius"/>
    </source>
</evidence>
<evidence type="ECO:0000313" key="4">
    <source>
        <dbReference type="EMBL" id="TGL59675.1"/>
    </source>
</evidence>
<dbReference type="RefSeq" id="WP_135623364.1">
    <property type="nucleotide sequence ID" value="NZ_RQGD01000023.1"/>
</dbReference>